<dbReference type="RefSeq" id="WP_099987700.1">
    <property type="nucleotide sequence ID" value="NZ_CP024700.1"/>
</dbReference>
<dbReference type="AlphaFoldDB" id="A0AAD0AMA8"/>
<accession>A0AAD0AMA8</accession>
<proteinExistence type="predicted"/>
<dbReference type="Proteomes" id="UP000228552">
    <property type="component" value="Chromosome"/>
</dbReference>
<sequence length="66" mass="7886">MYIMCIKNRKKIEKALAGLLNEMIAQEMIDEDKKETIEQLEAAREYELRQICEEIAERYLLIKKPL</sequence>
<protein>
    <submittedName>
        <fullName evidence="1">Uncharacterized protein</fullName>
    </submittedName>
</protein>
<organism evidence="1 2">
    <name type="scientific">Fusobacterium pseudoperiodonticum</name>
    <dbReference type="NCBI Taxonomy" id="2663009"/>
    <lineage>
        <taxon>Bacteria</taxon>
        <taxon>Fusobacteriati</taxon>
        <taxon>Fusobacteriota</taxon>
        <taxon>Fusobacteriia</taxon>
        <taxon>Fusobacteriales</taxon>
        <taxon>Fusobacteriaceae</taxon>
        <taxon>Fusobacterium</taxon>
    </lineage>
</organism>
<evidence type="ECO:0000313" key="1">
    <source>
        <dbReference type="EMBL" id="ATV61759.1"/>
    </source>
</evidence>
<gene>
    <name evidence="1" type="ORF">CTM74_07945</name>
</gene>
<keyword evidence="2" id="KW-1185">Reference proteome</keyword>
<reference evidence="1 2" key="1">
    <citation type="submission" date="2017-11" db="EMBL/GenBank/DDBJ databases">
        <title>Genome sequencing of Fusobacterium periodonticum KCOM 1263.</title>
        <authorList>
            <person name="Kook J.-K."/>
            <person name="Park S.-N."/>
            <person name="Lim Y.K."/>
        </authorList>
    </citation>
    <scope>NUCLEOTIDE SEQUENCE [LARGE SCALE GENOMIC DNA]</scope>
    <source>
        <strain evidence="1 2">KCOM 1263</strain>
    </source>
</reference>
<dbReference type="EMBL" id="CP024700">
    <property type="protein sequence ID" value="ATV61759.1"/>
    <property type="molecule type" value="Genomic_DNA"/>
</dbReference>
<name>A0AAD0AMA8_9FUSO</name>
<evidence type="ECO:0000313" key="2">
    <source>
        <dbReference type="Proteomes" id="UP000228552"/>
    </source>
</evidence>